<dbReference type="Proteomes" id="UP001058650">
    <property type="component" value="Chromosome"/>
</dbReference>
<keyword evidence="3" id="KW-1185">Reference proteome</keyword>
<dbReference type="RefSeq" id="WP_181352746.1">
    <property type="nucleotide sequence ID" value="NZ_CP103866.1"/>
</dbReference>
<dbReference type="EMBL" id="CP103866">
    <property type="protein sequence ID" value="UWE02743.1"/>
    <property type="molecule type" value="Genomic_DNA"/>
</dbReference>
<sequence>MKVICILCDQPFQPEKLIAKKIRKHPHRIQICPDCRQRITQQVEQRRLAGQTGSTLCHPADALSSQSPKD</sequence>
<reference evidence="2" key="1">
    <citation type="submission" date="2022-08" db="EMBL/GenBank/DDBJ databases">
        <title>The complete genome sequence of the thermophilic bacterium Laceyella sacchari FBKL4.010 reveals the basis for tetramethylpyrazine biosynthesis in Moutai-flavor Daqu.</title>
        <authorList>
            <person name="Li D."/>
            <person name="Huang W."/>
            <person name="Wang C."/>
            <person name="Qiu S."/>
        </authorList>
    </citation>
    <scope>NUCLEOTIDE SEQUENCE</scope>
    <source>
        <strain evidence="2">FBKL4.014</strain>
    </source>
</reference>
<organism evidence="2 3">
    <name type="scientific">Laceyella sacchari</name>
    <name type="common">Thermoactinomyces thalpophilus</name>
    <dbReference type="NCBI Taxonomy" id="37482"/>
    <lineage>
        <taxon>Bacteria</taxon>
        <taxon>Bacillati</taxon>
        <taxon>Bacillota</taxon>
        <taxon>Bacilli</taxon>
        <taxon>Bacillales</taxon>
        <taxon>Thermoactinomycetaceae</taxon>
        <taxon>Laceyella</taxon>
    </lineage>
</organism>
<accession>A0ABY5TZA8</accession>
<evidence type="ECO:0000256" key="1">
    <source>
        <dbReference type="SAM" id="MobiDB-lite"/>
    </source>
</evidence>
<evidence type="ECO:0000313" key="3">
    <source>
        <dbReference type="Proteomes" id="UP001058650"/>
    </source>
</evidence>
<proteinExistence type="predicted"/>
<evidence type="ECO:0000313" key="2">
    <source>
        <dbReference type="EMBL" id="UWE02743.1"/>
    </source>
</evidence>
<name>A0ABY5TZA8_LACSH</name>
<protein>
    <submittedName>
        <fullName evidence="2">YlaI family protein</fullName>
    </submittedName>
</protein>
<gene>
    <name evidence="2" type="ORF">NYR52_11410</name>
</gene>
<feature type="region of interest" description="Disordered" evidence="1">
    <location>
        <begin position="50"/>
        <end position="70"/>
    </location>
</feature>
<dbReference type="InterPro" id="IPR019241">
    <property type="entry name" value="DUF2197"/>
</dbReference>
<dbReference type="Pfam" id="PF09963">
    <property type="entry name" value="DUF2197"/>
    <property type="match status" value="1"/>
</dbReference>